<keyword evidence="4" id="KW-1185">Reference proteome</keyword>
<dbReference type="OrthoDB" id="206130at2759"/>
<dbReference type="GO" id="GO:0008093">
    <property type="term" value="F:cytoskeletal anchor activity"/>
    <property type="evidence" value="ECO:0007669"/>
    <property type="project" value="TreeGrafter"/>
</dbReference>
<organism evidence="3 4">
    <name type="scientific">Protopolystoma xenopodis</name>
    <dbReference type="NCBI Taxonomy" id="117903"/>
    <lineage>
        <taxon>Eukaryota</taxon>
        <taxon>Metazoa</taxon>
        <taxon>Spiralia</taxon>
        <taxon>Lophotrochozoa</taxon>
        <taxon>Platyhelminthes</taxon>
        <taxon>Monogenea</taxon>
        <taxon>Polyopisthocotylea</taxon>
        <taxon>Polystomatidea</taxon>
        <taxon>Polystomatidae</taxon>
        <taxon>Protopolystoma</taxon>
    </lineage>
</organism>
<dbReference type="GO" id="GO:0051015">
    <property type="term" value="F:actin filament binding"/>
    <property type="evidence" value="ECO:0007669"/>
    <property type="project" value="TreeGrafter"/>
</dbReference>
<dbReference type="GO" id="GO:0001725">
    <property type="term" value="C:stress fiber"/>
    <property type="evidence" value="ECO:0007669"/>
    <property type="project" value="TreeGrafter"/>
</dbReference>
<dbReference type="GO" id="GO:0051764">
    <property type="term" value="P:actin crosslink formation"/>
    <property type="evidence" value="ECO:0007669"/>
    <property type="project" value="TreeGrafter"/>
</dbReference>
<feature type="compositionally biased region" description="Gly residues" evidence="1">
    <location>
        <begin position="412"/>
        <end position="424"/>
    </location>
</feature>
<dbReference type="PANTHER" id="PTHR46756:SF18">
    <property type="entry name" value="GAS2-LIKE PROTEIN PICKLED EGGS"/>
    <property type="match status" value="1"/>
</dbReference>
<feature type="compositionally biased region" description="Basic and acidic residues" evidence="1">
    <location>
        <begin position="446"/>
        <end position="458"/>
    </location>
</feature>
<dbReference type="GO" id="GO:0031110">
    <property type="term" value="P:regulation of microtubule polymerization or depolymerization"/>
    <property type="evidence" value="ECO:0007669"/>
    <property type="project" value="TreeGrafter"/>
</dbReference>
<accession>A0A448WNJ9</accession>
<name>A0A448WNJ9_9PLAT</name>
<evidence type="ECO:0000313" key="4">
    <source>
        <dbReference type="Proteomes" id="UP000784294"/>
    </source>
</evidence>
<dbReference type="AlphaFoldDB" id="A0A448WNJ9"/>
<evidence type="ECO:0000259" key="2">
    <source>
        <dbReference type="PROSITE" id="PS50021"/>
    </source>
</evidence>
<dbReference type="InterPro" id="IPR036872">
    <property type="entry name" value="CH_dom_sf"/>
</dbReference>
<comment type="caution">
    <text evidence="3">The sequence shown here is derived from an EMBL/GenBank/DDBJ whole genome shotgun (WGS) entry which is preliminary data.</text>
</comment>
<dbReference type="EMBL" id="CAAALY010027905">
    <property type="protein sequence ID" value="VEL16294.1"/>
    <property type="molecule type" value="Genomic_DNA"/>
</dbReference>
<dbReference type="Pfam" id="PF00307">
    <property type="entry name" value="CH"/>
    <property type="match status" value="1"/>
</dbReference>
<feature type="domain" description="Calponin-homology (CH)" evidence="2">
    <location>
        <begin position="150"/>
        <end position="313"/>
    </location>
</feature>
<dbReference type="SMART" id="SM00033">
    <property type="entry name" value="CH"/>
    <property type="match status" value="1"/>
</dbReference>
<feature type="region of interest" description="Disordered" evidence="1">
    <location>
        <begin position="446"/>
        <end position="477"/>
    </location>
</feature>
<gene>
    <name evidence="3" type="ORF">PXEA_LOCUS9734</name>
</gene>
<dbReference type="GO" id="GO:0001578">
    <property type="term" value="P:microtubule bundle formation"/>
    <property type="evidence" value="ECO:0007669"/>
    <property type="project" value="TreeGrafter"/>
</dbReference>
<dbReference type="GO" id="GO:0035371">
    <property type="term" value="C:microtubule plus-end"/>
    <property type="evidence" value="ECO:0007669"/>
    <property type="project" value="TreeGrafter"/>
</dbReference>
<dbReference type="SUPFAM" id="SSF47576">
    <property type="entry name" value="Calponin-homology domain, CH-domain"/>
    <property type="match status" value="1"/>
</dbReference>
<feature type="compositionally biased region" description="Polar residues" evidence="1">
    <location>
        <begin position="70"/>
        <end position="93"/>
    </location>
</feature>
<protein>
    <recommendedName>
        <fullName evidence="2">Calponin-homology (CH) domain-containing protein</fullName>
    </recommendedName>
</protein>
<dbReference type="GO" id="GO:1904825">
    <property type="term" value="P:protein localization to microtubule plus-end"/>
    <property type="evidence" value="ECO:0007669"/>
    <property type="project" value="TreeGrafter"/>
</dbReference>
<sequence>MTAASSGLDVRASSLPPDPGRRVEQDAGDGEAGEFAQMRHKDVRQPWAASTIVRLDTINDLAISGVGQKAETNGARQTRDSGASIQGSSSGELVSSKPSPSGSSIATDDDSGYTQMLLGRHCLSDSSARGTLAAGSKTMPMLNSRDEFVVAMTEDLAEWLSRLYPTTAGDLDADNFFSRLADGVLLCRHACELHRRLGELFPGVGQKSIIPGIRITGIQAVLPNGVPAFQTRTARHLTSSSLPPLPVLPTAPPPLLASTAASFVARDNIANFLTWCRQLRMSDAVLFETEDLISRRHLRNVIVCLLELARFGGRLGFEVPEIVNLESEIEAELAADLASVYAPRPRESDPFNGCLSANLGGNKAEALHQSAGSPLDQVSLQTVSDTNQLRFVGTAESATASAEPRDREVWTSGGGGGGGGGGAGAGGRGLSNCIVAQTGVRLNRAQELRQRKNRRSIDHQSTGQSGRAEVEASNGGCAKQRHMRPVVDLRSLDEMVCHSLWSYCMYHALFCLPKKDLCRRLICTNLQLRQSSFSFRRGQFTEPFYPPFQMK</sequence>
<dbReference type="GO" id="GO:0005884">
    <property type="term" value="C:actin filament"/>
    <property type="evidence" value="ECO:0007669"/>
    <property type="project" value="TreeGrafter"/>
</dbReference>
<reference evidence="3" key="1">
    <citation type="submission" date="2018-11" db="EMBL/GenBank/DDBJ databases">
        <authorList>
            <consortium name="Pathogen Informatics"/>
        </authorList>
    </citation>
    <scope>NUCLEOTIDE SEQUENCE</scope>
</reference>
<feature type="region of interest" description="Disordered" evidence="1">
    <location>
        <begin position="68"/>
        <end position="110"/>
    </location>
</feature>
<dbReference type="Proteomes" id="UP000784294">
    <property type="component" value="Unassembled WGS sequence"/>
</dbReference>
<dbReference type="PANTHER" id="PTHR46756">
    <property type="entry name" value="TRANSGELIN"/>
    <property type="match status" value="1"/>
</dbReference>
<dbReference type="GO" id="GO:0008017">
    <property type="term" value="F:microtubule binding"/>
    <property type="evidence" value="ECO:0007669"/>
    <property type="project" value="TreeGrafter"/>
</dbReference>
<proteinExistence type="predicted"/>
<evidence type="ECO:0000256" key="1">
    <source>
        <dbReference type="SAM" id="MobiDB-lite"/>
    </source>
</evidence>
<dbReference type="PROSITE" id="PS50021">
    <property type="entry name" value="CH"/>
    <property type="match status" value="1"/>
</dbReference>
<feature type="region of interest" description="Disordered" evidence="1">
    <location>
        <begin position="1"/>
        <end position="47"/>
    </location>
</feature>
<feature type="compositionally biased region" description="Low complexity" evidence="1">
    <location>
        <begin position="95"/>
        <end position="104"/>
    </location>
</feature>
<dbReference type="Gene3D" id="1.10.418.10">
    <property type="entry name" value="Calponin-like domain"/>
    <property type="match status" value="1"/>
</dbReference>
<dbReference type="InterPro" id="IPR001715">
    <property type="entry name" value="CH_dom"/>
</dbReference>
<dbReference type="GO" id="GO:0005737">
    <property type="term" value="C:cytoplasm"/>
    <property type="evidence" value="ECO:0007669"/>
    <property type="project" value="TreeGrafter"/>
</dbReference>
<feature type="region of interest" description="Disordered" evidence="1">
    <location>
        <begin position="395"/>
        <end position="424"/>
    </location>
</feature>
<evidence type="ECO:0000313" key="3">
    <source>
        <dbReference type="EMBL" id="VEL16294.1"/>
    </source>
</evidence>